<evidence type="ECO:0000313" key="1">
    <source>
        <dbReference type="EMBL" id="AWM14067.1"/>
    </source>
</evidence>
<organism evidence="1 2">
    <name type="scientific">Flavobacterium sediminis</name>
    <dbReference type="NCBI Taxonomy" id="2201181"/>
    <lineage>
        <taxon>Bacteria</taxon>
        <taxon>Pseudomonadati</taxon>
        <taxon>Bacteroidota</taxon>
        <taxon>Flavobacteriia</taxon>
        <taxon>Flavobacteriales</taxon>
        <taxon>Flavobacteriaceae</taxon>
        <taxon>Flavobacterium</taxon>
    </lineage>
</organism>
<dbReference type="KEGG" id="fse:DI487_09505"/>
<dbReference type="Proteomes" id="UP000245429">
    <property type="component" value="Chromosome"/>
</dbReference>
<keyword evidence="2" id="KW-1185">Reference proteome</keyword>
<dbReference type="AlphaFoldDB" id="A0A2U8QV45"/>
<dbReference type="Pfam" id="PF20420">
    <property type="entry name" value="DUF6702"/>
    <property type="match status" value="1"/>
</dbReference>
<dbReference type="EMBL" id="CP029463">
    <property type="protein sequence ID" value="AWM14067.1"/>
    <property type="molecule type" value="Genomic_DNA"/>
</dbReference>
<reference evidence="1 2" key="1">
    <citation type="submission" date="2018-05" db="EMBL/GenBank/DDBJ databases">
        <title>Flavobacterium sp. MEBiC07310.</title>
        <authorList>
            <person name="Baek K."/>
        </authorList>
    </citation>
    <scope>NUCLEOTIDE SEQUENCE [LARGE SCALE GENOMIC DNA]</scope>
    <source>
        <strain evidence="1 2">MEBiC07310</strain>
    </source>
</reference>
<protein>
    <recommendedName>
        <fullName evidence="3">Peptidase E</fullName>
    </recommendedName>
</protein>
<evidence type="ECO:0008006" key="3">
    <source>
        <dbReference type="Google" id="ProtNLM"/>
    </source>
</evidence>
<dbReference type="InterPro" id="IPR046525">
    <property type="entry name" value="DUF6702"/>
</dbReference>
<proteinExistence type="predicted"/>
<gene>
    <name evidence="1" type="ORF">DI487_09505</name>
</gene>
<accession>A0A2U8QV45</accession>
<sequence>MSFRGLHKFYVSVTQVDYNQTKGRIEISSRIFIDDLEKVLDKKYNQKLNLATRQESSKAKELIAQYVTEKMSVLVNHKEKKLIFLGSEYEDDVLICYLKVDYSEKITTFDLYNSLLTEFFSEQQNIVHTNINKVKKSFLLTLSDKTAHIEY</sequence>
<name>A0A2U8QV45_9FLAO</name>
<evidence type="ECO:0000313" key="2">
    <source>
        <dbReference type="Proteomes" id="UP000245429"/>
    </source>
</evidence>